<dbReference type="Proteomes" id="UP000266841">
    <property type="component" value="Unassembled WGS sequence"/>
</dbReference>
<evidence type="ECO:0000256" key="1">
    <source>
        <dbReference type="SAM" id="MobiDB-lite"/>
    </source>
</evidence>
<name>K0RBU6_THAOC</name>
<evidence type="ECO:0000313" key="3">
    <source>
        <dbReference type="Proteomes" id="UP000266841"/>
    </source>
</evidence>
<dbReference type="EMBL" id="AGNL01050273">
    <property type="protein sequence ID" value="EJK44022.1"/>
    <property type="molecule type" value="Genomic_DNA"/>
</dbReference>
<gene>
    <name evidence="2" type="ORF">THAOC_37476</name>
</gene>
<keyword evidence="3" id="KW-1185">Reference proteome</keyword>
<dbReference type="AlphaFoldDB" id="K0RBU6"/>
<organism evidence="2 3">
    <name type="scientific">Thalassiosira oceanica</name>
    <name type="common">Marine diatom</name>
    <dbReference type="NCBI Taxonomy" id="159749"/>
    <lineage>
        <taxon>Eukaryota</taxon>
        <taxon>Sar</taxon>
        <taxon>Stramenopiles</taxon>
        <taxon>Ochrophyta</taxon>
        <taxon>Bacillariophyta</taxon>
        <taxon>Coscinodiscophyceae</taxon>
        <taxon>Thalassiosirophycidae</taxon>
        <taxon>Thalassiosirales</taxon>
        <taxon>Thalassiosiraceae</taxon>
        <taxon>Thalassiosira</taxon>
    </lineage>
</organism>
<reference evidence="2 3" key="1">
    <citation type="journal article" date="2012" name="Genome Biol.">
        <title>Genome and low-iron response of an oceanic diatom adapted to chronic iron limitation.</title>
        <authorList>
            <person name="Lommer M."/>
            <person name="Specht M."/>
            <person name="Roy A.S."/>
            <person name="Kraemer L."/>
            <person name="Andreson R."/>
            <person name="Gutowska M.A."/>
            <person name="Wolf J."/>
            <person name="Bergner S.V."/>
            <person name="Schilhabel M.B."/>
            <person name="Klostermeier U.C."/>
            <person name="Beiko R.G."/>
            <person name="Rosenstiel P."/>
            <person name="Hippler M."/>
            <person name="Laroche J."/>
        </authorList>
    </citation>
    <scope>NUCLEOTIDE SEQUENCE [LARGE SCALE GENOMIC DNA]</scope>
    <source>
        <strain evidence="2 3">CCMP1005</strain>
    </source>
</reference>
<sequence length="174" mass="19141">MDSLSGGLPDELPLLEIFWCFPSCHLLLLAVCVDGRRDESGWRHRGTGGWLDNTKLTIGLHFNVREDRRQATQATPAPTAWWLRLVRRVATVARGATSSFAGGGGGAPLAVESRRPMPTVDPVRPRAYGTTRVMTVRRRPPPEVRRGILLRKFNDGGTAGWEGRVEEEGARASS</sequence>
<protein>
    <submittedName>
        <fullName evidence="2">Uncharacterized protein</fullName>
    </submittedName>
</protein>
<feature type="region of interest" description="Disordered" evidence="1">
    <location>
        <begin position="103"/>
        <end position="125"/>
    </location>
</feature>
<proteinExistence type="predicted"/>
<comment type="caution">
    <text evidence="2">The sequence shown here is derived from an EMBL/GenBank/DDBJ whole genome shotgun (WGS) entry which is preliminary data.</text>
</comment>
<evidence type="ECO:0000313" key="2">
    <source>
        <dbReference type="EMBL" id="EJK44022.1"/>
    </source>
</evidence>
<accession>K0RBU6</accession>